<evidence type="ECO:0000313" key="2">
    <source>
        <dbReference type="EMBL" id="MEB3370876.1"/>
    </source>
</evidence>
<dbReference type="Proteomes" id="UP001327093">
    <property type="component" value="Unassembled WGS sequence"/>
</dbReference>
<dbReference type="RefSeq" id="WP_324268340.1">
    <property type="nucleotide sequence ID" value="NZ_JAWLNX010000022.1"/>
</dbReference>
<keyword evidence="1" id="KW-0812">Transmembrane</keyword>
<feature type="transmembrane region" description="Helical" evidence="1">
    <location>
        <begin position="106"/>
        <end position="127"/>
    </location>
</feature>
<keyword evidence="1" id="KW-1133">Transmembrane helix</keyword>
<proteinExistence type="predicted"/>
<keyword evidence="1" id="KW-0472">Membrane</keyword>
<gene>
    <name evidence="2" type="ORF">R4I43_26080</name>
</gene>
<reference evidence="2 3" key="1">
    <citation type="submission" date="2023-10" db="EMBL/GenBank/DDBJ databases">
        <title>Saccharopolyspora sp. nov., isolated from mangrove soil.</title>
        <authorList>
            <person name="Lu Y."/>
            <person name="Liu W."/>
        </authorList>
    </citation>
    <scope>NUCLEOTIDE SEQUENCE [LARGE SCALE GENOMIC DNA]</scope>
    <source>
        <strain evidence="2 3">S2-29</strain>
    </source>
</reference>
<feature type="transmembrane region" description="Helical" evidence="1">
    <location>
        <begin position="65"/>
        <end position="86"/>
    </location>
</feature>
<organism evidence="2 3">
    <name type="scientific">Saccharopolyspora mangrovi</name>
    <dbReference type="NCBI Taxonomy" id="3082379"/>
    <lineage>
        <taxon>Bacteria</taxon>
        <taxon>Bacillati</taxon>
        <taxon>Actinomycetota</taxon>
        <taxon>Actinomycetes</taxon>
        <taxon>Pseudonocardiales</taxon>
        <taxon>Pseudonocardiaceae</taxon>
        <taxon>Saccharopolyspora</taxon>
    </lineage>
</organism>
<accession>A0ABU6AHI2</accession>
<evidence type="ECO:0000313" key="3">
    <source>
        <dbReference type="Proteomes" id="UP001327093"/>
    </source>
</evidence>
<protein>
    <submittedName>
        <fullName evidence="2">Uncharacterized protein</fullName>
    </submittedName>
</protein>
<comment type="caution">
    <text evidence="2">The sequence shown here is derived from an EMBL/GenBank/DDBJ whole genome shotgun (WGS) entry which is preliminary data.</text>
</comment>
<dbReference type="EMBL" id="JAWLNX010000022">
    <property type="protein sequence ID" value="MEB3370876.1"/>
    <property type="molecule type" value="Genomic_DNA"/>
</dbReference>
<sequence>MTTRVARLSWPLIALLGVFALVRPVPSITGAMEVLGRPWAPLVVTVLISIVWFAAVVWRREGRPVLTLTCAGLVYGVLAVVLSAVLSPVLHGELMGPLASPGGVGVVMVLLVNAAWGAVVGVVASVVSRRHHTGDR</sequence>
<name>A0ABU6AHI2_9PSEU</name>
<keyword evidence="3" id="KW-1185">Reference proteome</keyword>
<feature type="transmembrane region" description="Helical" evidence="1">
    <location>
        <begin position="40"/>
        <end position="58"/>
    </location>
</feature>
<evidence type="ECO:0000256" key="1">
    <source>
        <dbReference type="SAM" id="Phobius"/>
    </source>
</evidence>